<dbReference type="PROSITE" id="PS51272">
    <property type="entry name" value="SLH"/>
    <property type="match status" value="3"/>
</dbReference>
<dbReference type="OrthoDB" id="9813450at2"/>
<organism evidence="3 4">
    <name type="scientific">Sedimentibacter saalensis</name>
    <dbReference type="NCBI Taxonomy" id="130788"/>
    <lineage>
        <taxon>Bacteria</taxon>
        <taxon>Bacillati</taxon>
        <taxon>Bacillota</taxon>
        <taxon>Tissierellia</taxon>
        <taxon>Sedimentibacter</taxon>
    </lineage>
</organism>
<keyword evidence="1" id="KW-0732">Signal</keyword>
<dbReference type="Pfam" id="PF01464">
    <property type="entry name" value="SLT"/>
    <property type="match status" value="1"/>
</dbReference>
<feature type="chain" id="PRO_5022111385" evidence="1">
    <location>
        <begin position="29"/>
        <end position="509"/>
    </location>
</feature>
<dbReference type="InterPro" id="IPR023346">
    <property type="entry name" value="Lysozyme-like_dom_sf"/>
</dbReference>
<evidence type="ECO:0000256" key="1">
    <source>
        <dbReference type="SAM" id="SignalP"/>
    </source>
</evidence>
<sequence length="509" mass="57773">MKIFKTTTRKIILLIFVFVFTFNTLAFAGTNPSRAEIESMIEDVAQKRAIPSVLLKAIARVESVYEHYNTDGTPKISGSSIGLMQVSNRNGGYDSERLKYDIKYNIEAGADVLLNKWSMSSYQSVSSVGNMDPNILENWYFALWAYNGWAQSNNPNEVTSYAKKYTYQQTIYNVIEKEYGKKINNIDFSYLPYSGKPSRSLVVPTPAYTNSGNIVLYEKGDYVRTDGVRETYELRDQPAGAYIHQLGENQLGTITEGPVLKNGYYWYKVYVNENTEGWIERNWLLRTGDIEHGRYVYDDIAFHWARKDIMDLYNKGIISESKSFNPNRIATKEEFCIFLGKAIDISEEEQKEKSIALAENGTEEIIAESGIPAAGAEDLIPGEELPFSDASKINPWAVEYVEEIYDLGLLDSYREELKPLEKLTRKEATLMMDGLFEEDHNYDNLDINTIFSDLGNLSNNEKKAVKNAYTNGLISGKYSGSFCPNDYLSRAEAAALMVKISDKLEEKNN</sequence>
<proteinExistence type="predicted"/>
<dbReference type="AlphaFoldDB" id="A0A562JKT5"/>
<accession>A0A562JKT5</accession>
<dbReference type="Gene3D" id="1.10.530.10">
    <property type="match status" value="1"/>
</dbReference>
<dbReference type="Pfam" id="PF00395">
    <property type="entry name" value="SLH"/>
    <property type="match status" value="3"/>
</dbReference>
<gene>
    <name evidence="3" type="ORF">LY60_00432</name>
</gene>
<feature type="domain" description="SLH" evidence="2">
    <location>
        <begin position="292"/>
        <end position="353"/>
    </location>
</feature>
<evidence type="ECO:0000259" key="2">
    <source>
        <dbReference type="PROSITE" id="PS51272"/>
    </source>
</evidence>
<feature type="signal peptide" evidence="1">
    <location>
        <begin position="1"/>
        <end position="28"/>
    </location>
</feature>
<protein>
    <submittedName>
        <fullName evidence="3">S-layer family protein</fullName>
    </submittedName>
</protein>
<keyword evidence="4" id="KW-1185">Reference proteome</keyword>
<dbReference type="EMBL" id="VLKH01000001">
    <property type="protein sequence ID" value="TWH83819.1"/>
    <property type="molecule type" value="Genomic_DNA"/>
</dbReference>
<feature type="domain" description="SLH" evidence="2">
    <location>
        <begin position="384"/>
        <end position="446"/>
    </location>
</feature>
<evidence type="ECO:0000313" key="4">
    <source>
        <dbReference type="Proteomes" id="UP000315343"/>
    </source>
</evidence>
<dbReference type="InterPro" id="IPR008258">
    <property type="entry name" value="Transglycosylase_SLT_dom_1"/>
</dbReference>
<dbReference type="InterPro" id="IPR001119">
    <property type="entry name" value="SLH_dom"/>
</dbReference>
<name>A0A562JKT5_9FIRM</name>
<comment type="caution">
    <text evidence="3">The sequence shown here is derived from an EMBL/GenBank/DDBJ whole genome shotgun (WGS) entry which is preliminary data.</text>
</comment>
<dbReference type="Proteomes" id="UP000315343">
    <property type="component" value="Unassembled WGS sequence"/>
</dbReference>
<dbReference type="RefSeq" id="WP_145079313.1">
    <property type="nucleotide sequence ID" value="NZ_VLKH01000001.1"/>
</dbReference>
<dbReference type="SUPFAM" id="SSF53955">
    <property type="entry name" value="Lysozyme-like"/>
    <property type="match status" value="1"/>
</dbReference>
<feature type="domain" description="SLH" evidence="2">
    <location>
        <begin position="448"/>
        <end position="509"/>
    </location>
</feature>
<reference evidence="3 4" key="1">
    <citation type="submission" date="2019-07" db="EMBL/GenBank/DDBJ databases">
        <title>Genomic Encyclopedia of Type Strains, Phase I: the one thousand microbial genomes (KMG-I) project.</title>
        <authorList>
            <person name="Kyrpides N."/>
        </authorList>
    </citation>
    <scope>NUCLEOTIDE SEQUENCE [LARGE SCALE GENOMIC DNA]</scope>
    <source>
        <strain evidence="3 4">DSM 13558</strain>
    </source>
</reference>
<evidence type="ECO:0000313" key="3">
    <source>
        <dbReference type="EMBL" id="TWH83819.1"/>
    </source>
</evidence>